<gene>
    <name evidence="3" type="ORF">CWI83_02130</name>
</gene>
<dbReference type="EMBL" id="PIQG01000001">
    <property type="protein sequence ID" value="RUO79684.1"/>
    <property type="molecule type" value="Genomic_DNA"/>
</dbReference>
<feature type="domain" description="Acyl-CoA thioesterase-like C-terminal" evidence="2">
    <location>
        <begin position="113"/>
        <end position="246"/>
    </location>
</feature>
<evidence type="ECO:0000259" key="1">
    <source>
        <dbReference type="Pfam" id="PF13622"/>
    </source>
</evidence>
<dbReference type="SUPFAM" id="SSF54637">
    <property type="entry name" value="Thioesterase/thiol ester dehydrase-isomerase"/>
    <property type="match status" value="2"/>
</dbReference>
<dbReference type="InterPro" id="IPR042171">
    <property type="entry name" value="Acyl-CoA_hotdog"/>
</dbReference>
<dbReference type="InterPro" id="IPR029069">
    <property type="entry name" value="HotDog_dom_sf"/>
</dbReference>
<dbReference type="PANTHER" id="PTHR38110:SF1">
    <property type="entry name" value="THIOESTERASE DOMAIN-CONTAINING PROTEIN"/>
    <property type="match status" value="1"/>
</dbReference>
<organism evidence="3 4">
    <name type="scientific">Pseudidiomarina taiwanensis</name>
    <dbReference type="NCBI Taxonomy" id="337250"/>
    <lineage>
        <taxon>Bacteria</taxon>
        <taxon>Pseudomonadati</taxon>
        <taxon>Pseudomonadota</taxon>
        <taxon>Gammaproteobacteria</taxon>
        <taxon>Alteromonadales</taxon>
        <taxon>Idiomarinaceae</taxon>
        <taxon>Pseudidiomarina</taxon>
    </lineage>
</organism>
<dbReference type="PANTHER" id="PTHR38110">
    <property type="entry name" value="CHROMOSOME 23, WHOLE GENOME SHOTGUN SEQUENCE"/>
    <property type="match status" value="1"/>
</dbReference>
<evidence type="ECO:0008006" key="5">
    <source>
        <dbReference type="Google" id="ProtNLM"/>
    </source>
</evidence>
<keyword evidence="4" id="KW-1185">Reference proteome</keyword>
<sequence length="248" mass="27207">MMPDGWGQGRALFGGLTAAIAWQVAEHGVSNEQHLRSMTISFVGPVQPGPAQLQRRILRQGKSVTQIAVEIVQQQETVLAALFSYGKDRPSAVRITDTPAAKVPAESDEQTAQRFPQSKLMPEFTQFFDYQVSVGGLPFSGTDSREFGGKMRFKSETAAISIGSLLGLVDAWPPALLPLLQQPSPASSLTWTIEFPEPLPTDCLASDWWLYHAFIDYAADGYGHTHAHIWDKHGRLVAISRQTVTVFG</sequence>
<dbReference type="OrthoDB" id="7059210at2"/>
<proteinExistence type="predicted"/>
<reference evidence="3 4" key="1">
    <citation type="journal article" date="2011" name="Front. Microbiol.">
        <title>Genomic signatures of strain selection and enhancement in Bacillus atrophaeus var. globigii, a historical biowarfare simulant.</title>
        <authorList>
            <person name="Gibbons H.S."/>
            <person name="Broomall S.M."/>
            <person name="McNew L.A."/>
            <person name="Daligault H."/>
            <person name="Chapman C."/>
            <person name="Bruce D."/>
            <person name="Karavis M."/>
            <person name="Krepps M."/>
            <person name="McGregor P.A."/>
            <person name="Hong C."/>
            <person name="Park K.H."/>
            <person name="Akmal A."/>
            <person name="Feldman A."/>
            <person name="Lin J.S."/>
            <person name="Chang W.E."/>
            <person name="Higgs B.W."/>
            <person name="Demirev P."/>
            <person name="Lindquist J."/>
            <person name="Liem A."/>
            <person name="Fochler E."/>
            <person name="Read T.D."/>
            <person name="Tapia R."/>
            <person name="Johnson S."/>
            <person name="Bishop-Lilly K.A."/>
            <person name="Detter C."/>
            <person name="Han C."/>
            <person name="Sozhamannan S."/>
            <person name="Rosenzweig C.N."/>
            <person name="Skowronski E.W."/>
        </authorList>
    </citation>
    <scope>NUCLEOTIDE SEQUENCE [LARGE SCALE GENOMIC DNA]</scope>
    <source>
        <strain evidence="3 4">PIT1</strain>
    </source>
</reference>
<protein>
    <recommendedName>
        <fullName evidence="5">Thioesterase family protein</fullName>
    </recommendedName>
</protein>
<dbReference type="Proteomes" id="UP000288279">
    <property type="component" value="Unassembled WGS sequence"/>
</dbReference>
<feature type="domain" description="Acyl-CoA thioesterase-like N-terminal HotDog" evidence="1">
    <location>
        <begin position="3"/>
        <end position="85"/>
    </location>
</feature>
<comment type="caution">
    <text evidence="3">The sequence shown here is derived from an EMBL/GenBank/DDBJ whole genome shotgun (WGS) entry which is preliminary data.</text>
</comment>
<name>A0A432ZP71_9GAMM</name>
<dbReference type="InterPro" id="IPR049449">
    <property type="entry name" value="TesB_ACOT8-like_N"/>
</dbReference>
<dbReference type="Gene3D" id="2.40.160.210">
    <property type="entry name" value="Acyl-CoA thioesterase, double hotdog domain"/>
    <property type="match status" value="1"/>
</dbReference>
<evidence type="ECO:0000313" key="3">
    <source>
        <dbReference type="EMBL" id="RUO79684.1"/>
    </source>
</evidence>
<dbReference type="Pfam" id="PF20789">
    <property type="entry name" value="4HBT_3C"/>
    <property type="match status" value="1"/>
</dbReference>
<dbReference type="InterPro" id="IPR052389">
    <property type="entry name" value="Sec_Metab_Biosynth-Assoc"/>
</dbReference>
<evidence type="ECO:0000259" key="2">
    <source>
        <dbReference type="Pfam" id="PF20789"/>
    </source>
</evidence>
<evidence type="ECO:0000313" key="4">
    <source>
        <dbReference type="Proteomes" id="UP000288279"/>
    </source>
</evidence>
<accession>A0A432ZP71</accession>
<dbReference type="Pfam" id="PF13622">
    <property type="entry name" value="4HBT_3"/>
    <property type="match status" value="1"/>
</dbReference>
<dbReference type="AlphaFoldDB" id="A0A432ZP71"/>
<dbReference type="InterPro" id="IPR049450">
    <property type="entry name" value="ACOT8-like_C"/>
</dbReference>